<evidence type="ECO:0000256" key="2">
    <source>
        <dbReference type="SAM" id="Phobius"/>
    </source>
</evidence>
<dbReference type="EMBL" id="LNIX01000025">
    <property type="protein sequence ID" value="OXA42615.1"/>
    <property type="molecule type" value="Genomic_DNA"/>
</dbReference>
<name>A0A226DAN7_FOLCA</name>
<keyword evidence="4" id="KW-1185">Reference proteome</keyword>
<comment type="caution">
    <text evidence="3">The sequence shown here is derived from an EMBL/GenBank/DDBJ whole genome shotgun (WGS) entry which is preliminary data.</text>
</comment>
<evidence type="ECO:0000313" key="3">
    <source>
        <dbReference type="EMBL" id="OXA42615.1"/>
    </source>
</evidence>
<sequence>MFPKRLVGGRRGHLFPRRRRRLIWLPFLGSAIGLGLFNDTKWRLPPITCDFYIAMDVTCSTSSILNLVAISIDRDVVDEKELIETIKGREREEGNHLAPGVKPSLPCQMSTPPCTFSSREEKQEIA</sequence>
<organism evidence="3 4">
    <name type="scientific">Folsomia candida</name>
    <name type="common">Springtail</name>
    <dbReference type="NCBI Taxonomy" id="158441"/>
    <lineage>
        <taxon>Eukaryota</taxon>
        <taxon>Metazoa</taxon>
        <taxon>Ecdysozoa</taxon>
        <taxon>Arthropoda</taxon>
        <taxon>Hexapoda</taxon>
        <taxon>Collembola</taxon>
        <taxon>Entomobryomorpha</taxon>
        <taxon>Isotomoidea</taxon>
        <taxon>Isotomidae</taxon>
        <taxon>Proisotominae</taxon>
        <taxon>Folsomia</taxon>
    </lineage>
</organism>
<evidence type="ECO:0000256" key="1">
    <source>
        <dbReference type="SAM" id="MobiDB-lite"/>
    </source>
</evidence>
<feature type="transmembrane region" description="Helical" evidence="2">
    <location>
        <begin position="21"/>
        <end position="37"/>
    </location>
</feature>
<protein>
    <submittedName>
        <fullName evidence="3">Dopamine D2-like receptor</fullName>
    </submittedName>
</protein>
<dbReference type="STRING" id="158441.A0A226DAN7"/>
<keyword evidence="3" id="KW-0675">Receptor</keyword>
<dbReference type="OrthoDB" id="10010417at2759"/>
<keyword evidence="2" id="KW-0472">Membrane</keyword>
<gene>
    <name evidence="3" type="ORF">Fcan01_22480</name>
</gene>
<dbReference type="Gene3D" id="1.20.1070.10">
    <property type="entry name" value="Rhodopsin 7-helix transmembrane proteins"/>
    <property type="match status" value="1"/>
</dbReference>
<proteinExistence type="predicted"/>
<evidence type="ECO:0000313" key="4">
    <source>
        <dbReference type="Proteomes" id="UP000198287"/>
    </source>
</evidence>
<accession>A0A226DAN7</accession>
<feature type="region of interest" description="Disordered" evidence="1">
    <location>
        <begin position="91"/>
        <end position="126"/>
    </location>
</feature>
<keyword evidence="2" id="KW-1133">Transmembrane helix</keyword>
<feature type="compositionally biased region" description="Polar residues" evidence="1">
    <location>
        <begin position="107"/>
        <end position="117"/>
    </location>
</feature>
<dbReference type="SUPFAM" id="SSF81321">
    <property type="entry name" value="Family A G protein-coupled receptor-like"/>
    <property type="match status" value="1"/>
</dbReference>
<dbReference type="AlphaFoldDB" id="A0A226DAN7"/>
<keyword evidence="2" id="KW-0812">Transmembrane</keyword>
<dbReference type="Proteomes" id="UP000198287">
    <property type="component" value="Unassembled WGS sequence"/>
</dbReference>
<reference evidence="3 4" key="1">
    <citation type="submission" date="2015-12" db="EMBL/GenBank/DDBJ databases">
        <title>The genome of Folsomia candida.</title>
        <authorList>
            <person name="Faddeeva A."/>
            <person name="Derks M.F."/>
            <person name="Anvar Y."/>
            <person name="Smit S."/>
            <person name="Van Straalen N."/>
            <person name="Roelofs D."/>
        </authorList>
    </citation>
    <scope>NUCLEOTIDE SEQUENCE [LARGE SCALE GENOMIC DNA]</scope>
    <source>
        <strain evidence="3 4">VU population</strain>
        <tissue evidence="3">Whole body</tissue>
    </source>
</reference>